<gene>
    <name evidence="1" type="ORF">K7432_011003</name>
</gene>
<evidence type="ECO:0000313" key="2">
    <source>
        <dbReference type="Proteomes" id="UP001479436"/>
    </source>
</evidence>
<organism evidence="1 2">
    <name type="scientific">Basidiobolus ranarum</name>
    <dbReference type="NCBI Taxonomy" id="34480"/>
    <lineage>
        <taxon>Eukaryota</taxon>
        <taxon>Fungi</taxon>
        <taxon>Fungi incertae sedis</taxon>
        <taxon>Zoopagomycota</taxon>
        <taxon>Entomophthoromycotina</taxon>
        <taxon>Basidiobolomycetes</taxon>
        <taxon>Basidiobolales</taxon>
        <taxon>Basidiobolaceae</taxon>
        <taxon>Basidiobolus</taxon>
    </lineage>
</organism>
<protein>
    <submittedName>
        <fullName evidence="1">Uncharacterized protein</fullName>
    </submittedName>
</protein>
<evidence type="ECO:0000313" key="1">
    <source>
        <dbReference type="EMBL" id="KAK9702922.1"/>
    </source>
</evidence>
<dbReference type="Proteomes" id="UP001479436">
    <property type="component" value="Unassembled WGS sequence"/>
</dbReference>
<comment type="caution">
    <text evidence="1">The sequence shown here is derived from an EMBL/GenBank/DDBJ whole genome shotgun (WGS) entry which is preliminary data.</text>
</comment>
<accession>A0ABR2VUK2</accession>
<name>A0ABR2VUK2_9FUNG</name>
<dbReference type="EMBL" id="JASJQH010007683">
    <property type="protein sequence ID" value="KAK9702922.1"/>
    <property type="molecule type" value="Genomic_DNA"/>
</dbReference>
<reference evidence="1 2" key="1">
    <citation type="submission" date="2023-04" db="EMBL/GenBank/DDBJ databases">
        <title>Genome of Basidiobolus ranarum AG-B5.</title>
        <authorList>
            <person name="Stajich J.E."/>
            <person name="Carter-House D."/>
            <person name="Gryganskyi A."/>
        </authorList>
    </citation>
    <scope>NUCLEOTIDE SEQUENCE [LARGE SCALE GENOMIC DNA]</scope>
    <source>
        <strain evidence="1 2">AG-B5</strain>
    </source>
</reference>
<proteinExistence type="predicted"/>
<keyword evidence="2" id="KW-1185">Reference proteome</keyword>
<sequence>MTYYSLTNEKDHSGSKVVNIKIRSRKYIAKVSRSFAEAAPMEGTARLNNKKVINLQCSCGNGFNSFLGLDTKRYPFGLGSKSNALKPFVGISVNDIPLGSTFVVKQLQGLKLPKGRTHKVCHEALLHSPPIHGCHAITSEIAFILKL</sequence>